<dbReference type="InterPro" id="IPR036390">
    <property type="entry name" value="WH_DNA-bd_sf"/>
</dbReference>
<dbReference type="InterPro" id="IPR043135">
    <property type="entry name" value="Fur_C"/>
</dbReference>
<keyword evidence="9" id="KW-0804">Transcription</keyword>
<evidence type="ECO:0000256" key="8">
    <source>
        <dbReference type="ARBA" id="ARBA00023125"/>
    </source>
</evidence>
<evidence type="ECO:0000256" key="1">
    <source>
        <dbReference type="ARBA" id="ARBA00004496"/>
    </source>
</evidence>
<protein>
    <submittedName>
        <fullName evidence="10">Transcriptional repressor</fullName>
    </submittedName>
</protein>
<keyword evidence="7" id="KW-0805">Transcription regulation</keyword>
<dbReference type="GO" id="GO:1900376">
    <property type="term" value="P:regulation of secondary metabolite biosynthetic process"/>
    <property type="evidence" value="ECO:0007669"/>
    <property type="project" value="TreeGrafter"/>
</dbReference>
<sequence length="134" mass="15390">MEKYREIGLKLTPQRLAILNYLDGNKEHPSAEDIYKAVSKKFPMMSFATVYNTLETLRQRGSLIELTIDPDKKRFDPNTKPHHHLICVKCKKIVDIYGDYKLPISNSDKEGFEIIGNHIEFYGICLKCKKGGGE</sequence>
<evidence type="ECO:0000256" key="6">
    <source>
        <dbReference type="ARBA" id="ARBA00022833"/>
    </source>
</evidence>
<dbReference type="GO" id="GO:0003700">
    <property type="term" value="F:DNA-binding transcription factor activity"/>
    <property type="evidence" value="ECO:0007669"/>
    <property type="project" value="InterPro"/>
</dbReference>
<dbReference type="FunFam" id="1.10.10.10:FF:000007">
    <property type="entry name" value="Ferric uptake regulation protein"/>
    <property type="match status" value="1"/>
</dbReference>
<evidence type="ECO:0000256" key="5">
    <source>
        <dbReference type="ARBA" id="ARBA00022723"/>
    </source>
</evidence>
<dbReference type="InterPro" id="IPR036388">
    <property type="entry name" value="WH-like_DNA-bd_sf"/>
</dbReference>
<dbReference type="Gene3D" id="1.10.10.10">
    <property type="entry name" value="Winged helix-like DNA-binding domain superfamily/Winged helix DNA-binding domain"/>
    <property type="match status" value="1"/>
</dbReference>
<accession>A0A5J4L6T2</accession>
<keyword evidence="3" id="KW-0963">Cytoplasm</keyword>
<dbReference type="Pfam" id="PF01475">
    <property type="entry name" value="FUR"/>
    <property type="match status" value="1"/>
</dbReference>
<evidence type="ECO:0000256" key="7">
    <source>
        <dbReference type="ARBA" id="ARBA00023015"/>
    </source>
</evidence>
<dbReference type="InterPro" id="IPR002481">
    <property type="entry name" value="FUR"/>
</dbReference>
<evidence type="ECO:0000256" key="9">
    <source>
        <dbReference type="ARBA" id="ARBA00023163"/>
    </source>
</evidence>
<proteinExistence type="inferred from homology"/>
<keyword evidence="5" id="KW-0479">Metal-binding</keyword>
<keyword evidence="8" id="KW-0238">DNA-binding</keyword>
<name>A0A5J4L6T2_9ZZZZ</name>
<comment type="similarity">
    <text evidence="2">Belongs to the Fur family.</text>
</comment>
<dbReference type="PANTHER" id="PTHR33202">
    <property type="entry name" value="ZINC UPTAKE REGULATION PROTEIN"/>
    <property type="match status" value="1"/>
</dbReference>
<evidence type="ECO:0000256" key="4">
    <source>
        <dbReference type="ARBA" id="ARBA00022491"/>
    </source>
</evidence>
<dbReference type="GO" id="GO:0008270">
    <property type="term" value="F:zinc ion binding"/>
    <property type="evidence" value="ECO:0007669"/>
    <property type="project" value="TreeGrafter"/>
</dbReference>
<gene>
    <name evidence="10" type="ORF">A45J_1625</name>
</gene>
<evidence type="ECO:0000313" key="10">
    <source>
        <dbReference type="EMBL" id="GER93869.1"/>
    </source>
</evidence>
<dbReference type="CDD" id="cd07153">
    <property type="entry name" value="Fur_like"/>
    <property type="match status" value="1"/>
</dbReference>
<keyword evidence="4" id="KW-0678">Repressor</keyword>
<evidence type="ECO:0000256" key="3">
    <source>
        <dbReference type="ARBA" id="ARBA00022490"/>
    </source>
</evidence>
<dbReference type="GO" id="GO:0005737">
    <property type="term" value="C:cytoplasm"/>
    <property type="evidence" value="ECO:0007669"/>
    <property type="project" value="UniProtKB-SubCell"/>
</dbReference>
<reference evidence="10" key="1">
    <citation type="submission" date="2019-10" db="EMBL/GenBank/DDBJ databases">
        <title>Metagenomic sequencing of thiosulfate-disproportionating enrichment culture.</title>
        <authorList>
            <person name="Umezawa K."/>
            <person name="Kojima H."/>
            <person name="Fukui M."/>
        </authorList>
    </citation>
    <scope>NUCLEOTIDE SEQUENCE</scope>
    <source>
        <strain evidence="10">45J</strain>
    </source>
</reference>
<dbReference type="AlphaFoldDB" id="A0A5J4L6T2"/>
<dbReference type="Gene3D" id="3.30.1490.190">
    <property type="match status" value="1"/>
</dbReference>
<dbReference type="GO" id="GO:0045892">
    <property type="term" value="P:negative regulation of DNA-templated transcription"/>
    <property type="evidence" value="ECO:0007669"/>
    <property type="project" value="TreeGrafter"/>
</dbReference>
<dbReference type="PANTHER" id="PTHR33202:SF8">
    <property type="entry name" value="PEROXIDE-RESPONSIVE REPRESSOR PERR"/>
    <property type="match status" value="1"/>
</dbReference>
<comment type="caution">
    <text evidence="10">The sequence shown here is derived from an EMBL/GenBank/DDBJ whole genome shotgun (WGS) entry which is preliminary data.</text>
</comment>
<comment type="subcellular location">
    <subcellularLocation>
        <location evidence="1">Cytoplasm</location>
    </subcellularLocation>
</comment>
<dbReference type="SUPFAM" id="SSF46785">
    <property type="entry name" value="Winged helix' DNA-binding domain"/>
    <property type="match status" value="1"/>
</dbReference>
<evidence type="ECO:0000256" key="2">
    <source>
        <dbReference type="ARBA" id="ARBA00007957"/>
    </source>
</evidence>
<dbReference type="EMBL" id="BLAB01000001">
    <property type="protein sequence ID" value="GER93869.1"/>
    <property type="molecule type" value="Genomic_DNA"/>
</dbReference>
<dbReference type="GO" id="GO:0000976">
    <property type="term" value="F:transcription cis-regulatory region binding"/>
    <property type="evidence" value="ECO:0007669"/>
    <property type="project" value="TreeGrafter"/>
</dbReference>
<keyword evidence="6" id="KW-0862">Zinc</keyword>
<organism evidence="10">
    <name type="scientific">hot springs metagenome</name>
    <dbReference type="NCBI Taxonomy" id="433727"/>
    <lineage>
        <taxon>unclassified sequences</taxon>
        <taxon>metagenomes</taxon>
        <taxon>ecological metagenomes</taxon>
    </lineage>
</organism>